<accession>A0AAI8VV17</accession>
<dbReference type="EMBL" id="CAVMBE010000001">
    <property type="protein sequence ID" value="CAK3765969.1"/>
    <property type="molecule type" value="Genomic_DNA"/>
</dbReference>
<protein>
    <submittedName>
        <fullName evidence="2">Uncharacterized protein</fullName>
    </submittedName>
</protein>
<proteinExistence type="predicted"/>
<evidence type="ECO:0000313" key="3">
    <source>
        <dbReference type="Proteomes" id="UP001296104"/>
    </source>
</evidence>
<organism evidence="2 3">
    <name type="scientific">Lecanosticta acicola</name>
    <dbReference type="NCBI Taxonomy" id="111012"/>
    <lineage>
        <taxon>Eukaryota</taxon>
        <taxon>Fungi</taxon>
        <taxon>Dikarya</taxon>
        <taxon>Ascomycota</taxon>
        <taxon>Pezizomycotina</taxon>
        <taxon>Dothideomycetes</taxon>
        <taxon>Dothideomycetidae</taxon>
        <taxon>Mycosphaerellales</taxon>
        <taxon>Mycosphaerellaceae</taxon>
        <taxon>Lecanosticta</taxon>
    </lineage>
</organism>
<evidence type="ECO:0000256" key="1">
    <source>
        <dbReference type="SAM" id="MobiDB-lite"/>
    </source>
</evidence>
<name>A0AAI8VV17_9PEZI</name>
<feature type="region of interest" description="Disordered" evidence="1">
    <location>
        <begin position="176"/>
        <end position="213"/>
    </location>
</feature>
<keyword evidence="3" id="KW-1185">Reference proteome</keyword>
<reference evidence="2" key="1">
    <citation type="submission" date="2023-11" db="EMBL/GenBank/DDBJ databases">
        <authorList>
            <person name="Alioto T."/>
            <person name="Alioto T."/>
            <person name="Gomez Garrido J."/>
        </authorList>
    </citation>
    <scope>NUCLEOTIDE SEQUENCE</scope>
</reference>
<sequence>MSSASPCTPSGIMTACDPTPTSPAPALASAPAPQFDDSTVGCDSSAVVGSSLNTVQIIIRQNCDSSADVKKDTGAPIVVTTTADDLNTITLQVGRTFENDNSNFTLSDENCSSGFMYAITKCSNSDRPLISGGSAAPTYSGLPVSFEASVLYLRSRKRDDSSTAISIALKPFSSSLGPSRAVVPASSMTPSPLSTATETDPVQGHGDATNKTDLRRRNTTNFVVCDTSGPTAKLSEMHQVTDTFCNKYNRATLNNEETVTATYLLSGGNARVSAKS</sequence>
<comment type="caution">
    <text evidence="2">The sequence shown here is derived from an EMBL/GenBank/DDBJ whole genome shotgun (WGS) entry which is preliminary data.</text>
</comment>
<gene>
    <name evidence="2" type="ORF">LECACI_7A000363</name>
</gene>
<feature type="compositionally biased region" description="Polar residues" evidence="1">
    <location>
        <begin position="186"/>
        <end position="200"/>
    </location>
</feature>
<feature type="region of interest" description="Disordered" evidence="1">
    <location>
        <begin position="1"/>
        <end position="32"/>
    </location>
</feature>
<dbReference type="Proteomes" id="UP001296104">
    <property type="component" value="Unassembled WGS sequence"/>
</dbReference>
<evidence type="ECO:0000313" key="2">
    <source>
        <dbReference type="EMBL" id="CAK3765969.1"/>
    </source>
</evidence>
<dbReference type="AlphaFoldDB" id="A0AAI8VV17"/>